<evidence type="ECO:0000313" key="1">
    <source>
        <dbReference type="EMBL" id="CNI81637.1"/>
    </source>
</evidence>
<reference evidence="2" key="1">
    <citation type="submission" date="2015-03" db="EMBL/GenBank/DDBJ databases">
        <authorList>
            <consortium name="Pathogen Informatics"/>
        </authorList>
    </citation>
    <scope>NUCLEOTIDE SEQUENCE [LARGE SCALE GENOMIC DNA]</scope>
    <source>
        <strain evidence="2">A125KOH2</strain>
    </source>
</reference>
<accession>A0A0T9RSJ0</accession>
<protein>
    <submittedName>
        <fullName evidence="1">Uncharacterized protein</fullName>
    </submittedName>
</protein>
<dbReference type="Proteomes" id="UP000045840">
    <property type="component" value="Unassembled WGS sequence"/>
</dbReference>
<proteinExistence type="predicted"/>
<dbReference type="AlphaFoldDB" id="A0A0T9RSJ0"/>
<gene>
    <name evidence="1" type="ORF">ERS008529_04927</name>
</gene>
<organism evidence="1 2">
    <name type="scientific">Yersinia pekkanenii</name>
    <dbReference type="NCBI Taxonomy" id="1288385"/>
    <lineage>
        <taxon>Bacteria</taxon>
        <taxon>Pseudomonadati</taxon>
        <taxon>Pseudomonadota</taxon>
        <taxon>Gammaproteobacteria</taxon>
        <taxon>Enterobacterales</taxon>
        <taxon>Yersiniaceae</taxon>
        <taxon>Yersinia</taxon>
    </lineage>
</organism>
<evidence type="ECO:0000313" key="2">
    <source>
        <dbReference type="Proteomes" id="UP000045840"/>
    </source>
</evidence>
<dbReference type="EMBL" id="CQAZ01000180">
    <property type="protein sequence ID" value="CNI81637.1"/>
    <property type="molecule type" value="Genomic_DNA"/>
</dbReference>
<name>A0A0T9RSJ0_9GAMM</name>
<sequence>MAGKFGEWCYSLRWCLPHIPSPRGNILLSEVVRAGEPTPGSIMELFVPGSGYAICIDFLDSHPIKRWSPERKRKPDSAICKAV</sequence>
<dbReference type="STRING" id="1288385.ERS137968_04654"/>